<reference evidence="1 2" key="1">
    <citation type="submission" date="2019-08" db="EMBL/GenBank/DDBJ databases">
        <title>Phlebobacter frassis gen. nov. sp. nov., a new member of family Sphingobacteriaceae isolated from sand fly rearing media.</title>
        <authorList>
            <person name="Kakumanu M.L."/>
            <person name="Marayati B.F."/>
            <person name="Wada-Katsumata A."/>
            <person name="Wasserberg G."/>
            <person name="Schal C."/>
            <person name="Apperson C.S."/>
            <person name="Ponnusamy L."/>
        </authorList>
    </citation>
    <scope>NUCLEOTIDE SEQUENCE [LARGE SCALE GENOMIC DNA]</scope>
    <source>
        <strain evidence="1 2">SSI9</strain>
    </source>
</reference>
<protein>
    <submittedName>
        <fullName evidence="1">DUF72 domain-containing protein</fullName>
    </submittedName>
</protein>
<dbReference type="Pfam" id="PF01904">
    <property type="entry name" value="DUF72"/>
    <property type="match status" value="1"/>
</dbReference>
<dbReference type="Gene3D" id="3.20.20.410">
    <property type="entry name" value="Protein of unknown function UPF0759"/>
    <property type="match status" value="1"/>
</dbReference>
<dbReference type="AlphaFoldDB" id="A0A5D4HFV4"/>
<proteinExistence type="predicted"/>
<dbReference type="RefSeq" id="WP_148917904.1">
    <property type="nucleotide sequence ID" value="NZ_VTAV01000001.1"/>
</dbReference>
<dbReference type="InterPro" id="IPR036520">
    <property type="entry name" value="UPF0759_sf"/>
</dbReference>
<dbReference type="InterPro" id="IPR002763">
    <property type="entry name" value="DUF72"/>
</dbReference>
<sequence length="86" mass="10216">MAKPSHDSIIVSSQFVTATWKTLFYLSHLRKNWFEYYSKCFNTYGFNGTFYKFSTVENSFSWHHKVAGDFKFSFKAQKKQSCTLKE</sequence>
<comment type="caution">
    <text evidence="1">The sequence shown here is derived from an EMBL/GenBank/DDBJ whole genome shotgun (WGS) entry which is preliminary data.</text>
</comment>
<dbReference type="SUPFAM" id="SSF117396">
    <property type="entry name" value="TM1631-like"/>
    <property type="match status" value="1"/>
</dbReference>
<name>A0A5D4HFV4_9SPHI</name>
<organism evidence="1 2">
    <name type="scientific">Sphingobacterium phlebotomi</name>
    <dbReference type="NCBI Taxonomy" id="2605433"/>
    <lineage>
        <taxon>Bacteria</taxon>
        <taxon>Pseudomonadati</taxon>
        <taxon>Bacteroidota</taxon>
        <taxon>Sphingobacteriia</taxon>
        <taxon>Sphingobacteriales</taxon>
        <taxon>Sphingobacteriaceae</taxon>
        <taxon>Sphingobacterium</taxon>
    </lineage>
</organism>
<gene>
    <name evidence="1" type="ORF">FXV77_00195</name>
</gene>
<evidence type="ECO:0000313" key="1">
    <source>
        <dbReference type="EMBL" id="TYR38475.1"/>
    </source>
</evidence>
<accession>A0A5D4HFV4</accession>
<evidence type="ECO:0000313" key="2">
    <source>
        <dbReference type="Proteomes" id="UP000322362"/>
    </source>
</evidence>
<keyword evidence="2" id="KW-1185">Reference proteome</keyword>
<dbReference type="Proteomes" id="UP000322362">
    <property type="component" value="Unassembled WGS sequence"/>
</dbReference>
<dbReference type="EMBL" id="VTAV01000001">
    <property type="protein sequence ID" value="TYR38475.1"/>
    <property type="molecule type" value="Genomic_DNA"/>
</dbReference>